<reference evidence="3" key="1">
    <citation type="journal article" date="2014" name="Genome Announc.">
        <title>Draft genome sequence of the formaldehyde-resistant fungus Byssochlamys spectabilis No. 5 (anamorph Paecilomyces variotii No. 5) (NBRC109023).</title>
        <authorList>
            <person name="Oka T."/>
            <person name="Ekino K."/>
            <person name="Fukuda K."/>
            <person name="Nomura Y."/>
        </authorList>
    </citation>
    <scope>NUCLEOTIDE SEQUENCE [LARGE SCALE GENOMIC DNA]</scope>
    <source>
        <strain evidence="3">No. 5 / NBRC 109023</strain>
    </source>
</reference>
<dbReference type="InterPro" id="IPR018824">
    <property type="entry name" value="Conidiation-specific_6"/>
</dbReference>
<protein>
    <submittedName>
        <fullName evidence="2">Uncharacterized protein</fullName>
    </submittedName>
</protein>
<comment type="caution">
    <text evidence="2">The sequence shown here is derived from an EMBL/GenBank/DDBJ whole genome shotgun (WGS) entry which is preliminary data.</text>
</comment>
<dbReference type="GO" id="GO:0005737">
    <property type="term" value="C:cytoplasm"/>
    <property type="evidence" value="ECO:0007669"/>
    <property type="project" value="TreeGrafter"/>
</dbReference>
<dbReference type="eggNOG" id="ENOG502S75W">
    <property type="taxonomic scope" value="Eukaryota"/>
</dbReference>
<feature type="region of interest" description="Disordered" evidence="1">
    <location>
        <begin position="58"/>
        <end position="129"/>
    </location>
</feature>
<evidence type="ECO:0000313" key="3">
    <source>
        <dbReference type="Proteomes" id="UP000018001"/>
    </source>
</evidence>
<dbReference type="PANTHER" id="PTHR36576">
    <property type="entry name" value="UPF0654 PROTEIN C11D3.01C-RELATED"/>
    <property type="match status" value="1"/>
</dbReference>
<gene>
    <name evidence="2" type="ORF">PVAR5_4868</name>
</gene>
<evidence type="ECO:0000313" key="2">
    <source>
        <dbReference type="EMBL" id="GAD96218.1"/>
    </source>
</evidence>
<dbReference type="Proteomes" id="UP000018001">
    <property type="component" value="Unassembled WGS sequence"/>
</dbReference>
<dbReference type="InterPro" id="IPR052670">
    <property type="entry name" value="UPF0654_domain"/>
</dbReference>
<dbReference type="InParanoid" id="V5FVW3"/>
<dbReference type="EMBL" id="BAUL01000157">
    <property type="protein sequence ID" value="GAD96218.1"/>
    <property type="molecule type" value="Genomic_DNA"/>
</dbReference>
<keyword evidence="3" id="KW-1185">Reference proteome</keyword>
<organism evidence="2 3">
    <name type="scientific">Byssochlamys spectabilis (strain No. 5 / NBRC 109023)</name>
    <name type="common">Paecilomyces variotii</name>
    <dbReference type="NCBI Taxonomy" id="1356009"/>
    <lineage>
        <taxon>Eukaryota</taxon>
        <taxon>Fungi</taxon>
        <taxon>Dikarya</taxon>
        <taxon>Ascomycota</taxon>
        <taxon>Pezizomycotina</taxon>
        <taxon>Eurotiomycetes</taxon>
        <taxon>Eurotiomycetidae</taxon>
        <taxon>Eurotiales</taxon>
        <taxon>Thermoascaceae</taxon>
        <taxon>Paecilomyces</taxon>
    </lineage>
</organism>
<proteinExistence type="predicted"/>
<name>V5FVW3_BYSSN</name>
<dbReference type="OrthoDB" id="5419162at2759"/>
<dbReference type="HOGENOM" id="CLU_107705_1_0_1"/>
<dbReference type="PANTHER" id="PTHR36576:SF2">
    <property type="entry name" value="PROTEIN CON-6, PUTATIVE (AFU_ORTHOLOGUE AFUA_4G03615)-RELATED"/>
    <property type="match status" value="1"/>
</dbReference>
<dbReference type="Pfam" id="PF10346">
    <property type="entry name" value="Con-6"/>
    <property type="match status" value="2"/>
</dbReference>
<feature type="compositionally biased region" description="Basic and acidic residues" evidence="1">
    <location>
        <begin position="58"/>
        <end position="89"/>
    </location>
</feature>
<evidence type="ECO:0000256" key="1">
    <source>
        <dbReference type="SAM" id="MobiDB-lite"/>
    </source>
</evidence>
<accession>V5FVW3</accession>
<dbReference type="AlphaFoldDB" id="V5FVW3"/>
<sequence>MASQDDPSIRPSTEDRVNALRGFKAYGVLLRQLNTWDEKSLSQTGMLTTISTLNNPRVSKEAKQHAQDVLDNELHGDEPRQELYDRRGQNTDPTRVAAGYKAATNRPNVTAQGKQRAREKLDSMGQPEE</sequence>